<evidence type="ECO:0000313" key="2">
    <source>
        <dbReference type="Proteomes" id="UP000242547"/>
    </source>
</evidence>
<dbReference type="Proteomes" id="UP000242547">
    <property type="component" value="Unassembled WGS sequence"/>
</dbReference>
<evidence type="ECO:0000313" key="1">
    <source>
        <dbReference type="EMBL" id="PTE72370.1"/>
    </source>
</evidence>
<gene>
    <name evidence="1" type="ORF">BUY44_08175</name>
</gene>
<name>A0A2T4KGH7_9STAP</name>
<sequence length="162" mass="18497">MDMDNIDLGLKFAGAVGKTSYEWATTKIENAKKTKSLQEQILVYDEIVNTLLNDKAEMERIAGEYKSKYEQVTISDEDIEYLQKTVRELLLLLNAFSDTKDRLDQDTINMMLSLISKDTLKTMQLLGFNYKEAIGEPLTNVCANFINRKLGSNKNSKGKQRK</sequence>
<reference evidence="1 2" key="1">
    <citation type="journal article" date="2016" name="Front. Microbiol.">
        <title>Comprehensive Phylogenetic Analysis of Bovine Non-aureus Staphylococci Species Based on Whole-Genome Sequencing.</title>
        <authorList>
            <person name="Naushad S."/>
            <person name="Barkema H.W."/>
            <person name="Luby C."/>
            <person name="Condas L.A."/>
            <person name="Nobrega D.B."/>
            <person name="Carson D.A."/>
            <person name="De Buck J."/>
        </authorList>
    </citation>
    <scope>NUCLEOTIDE SEQUENCE [LARGE SCALE GENOMIC DNA]</scope>
    <source>
        <strain evidence="1 2">SNUC 761</strain>
    </source>
</reference>
<dbReference type="AlphaFoldDB" id="A0A2T4KGH7"/>
<dbReference type="RefSeq" id="WP_107506190.1">
    <property type="nucleotide sequence ID" value="NZ_PYZL01000055.1"/>
</dbReference>
<comment type="caution">
    <text evidence="1">The sequence shown here is derived from an EMBL/GenBank/DDBJ whole genome shotgun (WGS) entry which is preliminary data.</text>
</comment>
<organism evidence="1 2">
    <name type="scientific">Staphylococcus devriesei</name>
    <dbReference type="NCBI Taxonomy" id="586733"/>
    <lineage>
        <taxon>Bacteria</taxon>
        <taxon>Bacillati</taxon>
        <taxon>Bacillota</taxon>
        <taxon>Bacilli</taxon>
        <taxon>Bacillales</taxon>
        <taxon>Staphylococcaceae</taxon>
        <taxon>Staphylococcus</taxon>
    </lineage>
</organism>
<proteinExistence type="predicted"/>
<dbReference type="EMBL" id="PYZL01000055">
    <property type="protein sequence ID" value="PTE72370.1"/>
    <property type="molecule type" value="Genomic_DNA"/>
</dbReference>
<accession>A0A2T4KGH7</accession>
<protein>
    <submittedName>
        <fullName evidence="1">Uncharacterized protein</fullName>
    </submittedName>
</protein>